<dbReference type="Pfam" id="PF22769">
    <property type="entry name" value="DCD"/>
    <property type="match status" value="1"/>
</dbReference>
<dbReference type="Gene3D" id="2.70.40.10">
    <property type="match status" value="1"/>
</dbReference>
<evidence type="ECO:0000256" key="1">
    <source>
        <dbReference type="ARBA" id="ARBA00022801"/>
    </source>
</evidence>
<dbReference type="NCBIfam" id="NF002598">
    <property type="entry name" value="PRK02253.1"/>
    <property type="match status" value="1"/>
</dbReference>
<dbReference type="InterPro" id="IPR036157">
    <property type="entry name" value="dUTPase-like_sf"/>
</dbReference>
<dbReference type="RefSeq" id="WP_336348864.1">
    <property type="nucleotide sequence ID" value="NZ_JAZAQL010000001.1"/>
</dbReference>
<dbReference type="Proteomes" id="UP001596395">
    <property type="component" value="Unassembled WGS sequence"/>
</dbReference>
<keyword evidence="2" id="KW-0546">Nucleotide metabolism</keyword>
<gene>
    <name evidence="4" type="ORF">ACFQGB_03180</name>
</gene>
<evidence type="ECO:0000313" key="4">
    <source>
        <dbReference type="EMBL" id="MFC6951856.1"/>
    </source>
</evidence>
<comment type="caution">
    <text evidence="4">The sequence shown here is derived from an EMBL/GenBank/DDBJ whole genome shotgun (WGS) entry which is preliminary data.</text>
</comment>
<name>A0ABD5VG73_9EURY</name>
<dbReference type="GO" id="GO:0009117">
    <property type="term" value="P:nucleotide metabolic process"/>
    <property type="evidence" value="ECO:0007669"/>
    <property type="project" value="UniProtKB-KW"/>
</dbReference>
<evidence type="ECO:0000256" key="3">
    <source>
        <dbReference type="SAM" id="MobiDB-lite"/>
    </source>
</evidence>
<keyword evidence="5" id="KW-1185">Reference proteome</keyword>
<dbReference type="PANTHER" id="PTHR42680">
    <property type="entry name" value="DCTP DEAMINASE"/>
    <property type="match status" value="1"/>
</dbReference>
<organism evidence="4 5">
    <name type="scientific">Halorubellus litoreus</name>
    <dbReference type="NCBI Taxonomy" id="755308"/>
    <lineage>
        <taxon>Archaea</taxon>
        <taxon>Methanobacteriati</taxon>
        <taxon>Methanobacteriota</taxon>
        <taxon>Stenosarchaea group</taxon>
        <taxon>Halobacteria</taxon>
        <taxon>Halobacteriales</taxon>
        <taxon>Halorubellaceae</taxon>
        <taxon>Halorubellus</taxon>
    </lineage>
</organism>
<dbReference type="InterPro" id="IPR011962">
    <property type="entry name" value="dCTP_deaminase"/>
</dbReference>
<evidence type="ECO:0000313" key="5">
    <source>
        <dbReference type="Proteomes" id="UP001596395"/>
    </source>
</evidence>
<keyword evidence="1" id="KW-0378">Hydrolase</keyword>
<accession>A0ABD5VG73</accession>
<dbReference type="CDD" id="cd07557">
    <property type="entry name" value="trimeric_dUTPase"/>
    <property type="match status" value="1"/>
</dbReference>
<dbReference type="InterPro" id="IPR033704">
    <property type="entry name" value="dUTPase_trimeric"/>
</dbReference>
<proteinExistence type="predicted"/>
<dbReference type="EMBL" id="JBHSXN010000001">
    <property type="protein sequence ID" value="MFC6951856.1"/>
    <property type="molecule type" value="Genomic_DNA"/>
</dbReference>
<sequence length="169" mass="18636">MYRDGSFVASHVEPTREDQHQPNGVDLTLEAVFEQREPGRIGREGKEIGERQAREPETVGESAGETDVEASDDAGTYYLEEGSYVVRYGETISIPEGHVGFVYPRSSLMRNSCMLNTAVWDAGYTGKGEGLLQVHHDVELVEGARIAQLVLAEAEHDGEYDGTYQGENL</sequence>
<evidence type="ECO:0000256" key="2">
    <source>
        <dbReference type="ARBA" id="ARBA00023080"/>
    </source>
</evidence>
<dbReference type="PANTHER" id="PTHR42680:SF1">
    <property type="entry name" value="DEOXYURIDINE 5'-TRIPHOSPHATE NUCLEOTIDOHYDROLASE"/>
    <property type="match status" value="1"/>
</dbReference>
<protein>
    <submittedName>
        <fullName evidence="4">Deoxyuridine 5'-triphosphate nucleotidohydrolase</fullName>
    </submittedName>
</protein>
<dbReference type="GO" id="GO:0016787">
    <property type="term" value="F:hydrolase activity"/>
    <property type="evidence" value="ECO:0007669"/>
    <property type="project" value="UniProtKB-KW"/>
</dbReference>
<reference evidence="4 5" key="1">
    <citation type="journal article" date="2019" name="Int. J. Syst. Evol. Microbiol.">
        <title>The Global Catalogue of Microorganisms (GCM) 10K type strain sequencing project: providing services to taxonomists for standard genome sequencing and annotation.</title>
        <authorList>
            <consortium name="The Broad Institute Genomics Platform"/>
            <consortium name="The Broad Institute Genome Sequencing Center for Infectious Disease"/>
            <person name="Wu L."/>
            <person name="Ma J."/>
        </authorList>
    </citation>
    <scope>NUCLEOTIDE SEQUENCE [LARGE SCALE GENOMIC DNA]</scope>
    <source>
        <strain evidence="4 5">GX26</strain>
    </source>
</reference>
<dbReference type="AlphaFoldDB" id="A0ABD5VG73"/>
<dbReference type="SUPFAM" id="SSF51283">
    <property type="entry name" value="dUTPase-like"/>
    <property type="match status" value="1"/>
</dbReference>
<feature type="region of interest" description="Disordered" evidence="3">
    <location>
        <begin position="1"/>
        <end position="74"/>
    </location>
</feature>
<feature type="compositionally biased region" description="Basic and acidic residues" evidence="3">
    <location>
        <begin position="33"/>
        <end position="57"/>
    </location>
</feature>